<dbReference type="InterPro" id="IPR002182">
    <property type="entry name" value="NB-ARC"/>
</dbReference>
<evidence type="ECO:0000256" key="2">
    <source>
        <dbReference type="ARBA" id="ARBA00022737"/>
    </source>
</evidence>
<dbReference type="Gene3D" id="1.25.40.10">
    <property type="entry name" value="Tetratricopeptide repeat domain"/>
    <property type="match status" value="2"/>
</dbReference>
<evidence type="ECO:0000313" key="4">
    <source>
        <dbReference type="EMBL" id="OPH11310.1"/>
    </source>
</evidence>
<dbReference type="Gene3D" id="1.10.8.430">
    <property type="entry name" value="Helical domain of apoptotic protease-activating factors"/>
    <property type="match status" value="1"/>
</dbReference>
<dbReference type="PANTHER" id="PTHR22845">
    <property type="entry name" value="APOPTOTIC PROTEASE-ACTIVATING FACTOR 1"/>
    <property type="match status" value="1"/>
</dbReference>
<evidence type="ECO:0000313" key="5">
    <source>
        <dbReference type="Proteomes" id="UP000190056"/>
    </source>
</evidence>
<dbReference type="GO" id="GO:0043531">
    <property type="term" value="F:ADP binding"/>
    <property type="evidence" value="ECO:0007669"/>
    <property type="project" value="InterPro"/>
</dbReference>
<dbReference type="InterPro" id="IPR036388">
    <property type="entry name" value="WH-like_DNA-bd_sf"/>
</dbReference>
<feature type="domain" description="NB-ARC" evidence="3">
    <location>
        <begin position="215"/>
        <end position="370"/>
    </location>
</feature>
<accession>A0A9Q5R054</accession>
<dbReference type="Gene3D" id="3.40.50.300">
    <property type="entry name" value="P-loop containing nucleotide triphosphate hydrolases"/>
    <property type="match status" value="1"/>
</dbReference>
<dbReference type="Pfam" id="PF00931">
    <property type="entry name" value="NB-ARC"/>
    <property type="match status" value="1"/>
</dbReference>
<dbReference type="Gene3D" id="1.25.40.370">
    <property type="match status" value="1"/>
</dbReference>
<comment type="caution">
    <text evidence="4">The sequence shown here is derived from an EMBL/GenBank/DDBJ whole genome shotgun (WGS) entry which is preliminary data.</text>
</comment>
<evidence type="ECO:0000259" key="3">
    <source>
        <dbReference type="Pfam" id="PF00931"/>
    </source>
</evidence>
<organism evidence="4 5">
    <name type="scientific">Cylindrospermopsis raciborskii CENA302</name>
    <dbReference type="NCBI Taxonomy" id="1170768"/>
    <lineage>
        <taxon>Bacteria</taxon>
        <taxon>Bacillati</taxon>
        <taxon>Cyanobacteriota</taxon>
        <taxon>Cyanophyceae</taxon>
        <taxon>Nostocales</taxon>
        <taxon>Aphanizomenonaceae</taxon>
        <taxon>Cylindrospermopsis</taxon>
    </lineage>
</organism>
<dbReference type="EMBL" id="MTPU01000003">
    <property type="protein sequence ID" value="OPH11310.1"/>
    <property type="molecule type" value="Genomic_DNA"/>
</dbReference>
<dbReference type="Gene3D" id="1.10.10.10">
    <property type="entry name" value="Winged helix-like DNA-binding domain superfamily/Winged helix DNA-binding domain"/>
    <property type="match status" value="1"/>
</dbReference>
<evidence type="ECO:0000256" key="1">
    <source>
        <dbReference type="ARBA" id="ARBA00022703"/>
    </source>
</evidence>
<dbReference type="InterPro" id="IPR027417">
    <property type="entry name" value="P-loop_NTPase"/>
</dbReference>
<dbReference type="AlphaFoldDB" id="A0A9Q5R054"/>
<proteinExistence type="predicted"/>
<dbReference type="InterPro" id="IPR042197">
    <property type="entry name" value="Apaf_helical"/>
</dbReference>
<dbReference type="RefSeq" id="WP_079290357.1">
    <property type="nucleotide sequence ID" value="NZ_MTPU01000003.1"/>
</dbReference>
<reference evidence="4 5" key="1">
    <citation type="submission" date="2017-01" db="EMBL/GenBank/DDBJ databases">
        <authorList>
            <person name="Abreu V.A."/>
            <person name="Popin R.V."/>
            <person name="Rigonato J."/>
            <person name="Andreote A.P."/>
            <person name="Schaker P.C."/>
            <person name="Hoff-Risseti C."/>
            <person name="Alvarenga D.O."/>
            <person name="Varani A.M."/>
            <person name="Fiore M.F."/>
        </authorList>
    </citation>
    <scope>NUCLEOTIDE SEQUENCE [LARGE SCALE GENOMIC DNA]</scope>
    <source>
        <strain evidence="4 5">CENA302</strain>
    </source>
</reference>
<name>A0A9Q5R054_9CYAN</name>
<sequence>MSDKIGVDDKQIQIKELTSNTVNNESELFPEKTDWSWNQLPVSESVLELLKYRWKEAEKVFDSECYLSVVFLCGSLLEGVLRGAAEENPEIFNKCNKAPKDKDKVKVKRFQHWILAEFIDVAFDIGLIDLDVQKHSHTLRDFRNYIHPYEQLKHNFKPDKHTAKLCFTVLTAAFASLCGERSTNLKKKPDNGITLKKPYQVPSLPRFCVKRSIHHEKIKEKLLNQHSEEGTLLITSIFGLGGIGKSTLAAAIAHEEDVKTYFSDGILWATLGKEPDCLQLLNSWIQELGDYNYKPLKEEDAKRHLQTLLNNKKILIVVDDAWESEHVEYFQVGCNNCRVIVTTRQVFISGVNPYELGVMTESESLELLKSHLQTDLKPSEQDLAKQLAKKVGYLPLALELVACQIANDSTWQELLDYLTEEIARLEYLDIENSTSNEEKRKKYSLEACFNLSLKSLTQEELKQFIWFGILPEDVVITHKMAATLWGVNPEKANQILRRIASKSLLQRGKIEFKEKPTYRIHDLLHDLATKLITAEKNPKQPEKLPGLGLNIIDAHRELLKRYEEKIDSGKWHTLPEDGYINAHLTWHFQKANQNTDIHKLLQEETPDGNNGWYETCNRTGKIAIFINDVRRAWGLAEESWNKTNPSEVVGWQCRYALIITSMNSLVANLPAKLLIALVRENIWTPEQTLSHILQSSDLTVKAHLLTSLVDYLPNDLQESVLSEALSSARQIQDEYRRTYALIDLADKLPSVLPEALSIARQIQDEKYRTELLIGLVDKLPSVLPEALSIARQIQDEKYRTELLIGLVDKLPPELLPEALSIARQLQDEYRRAVALTALANKLPSVLPEALSIARQIQDEKYRTELLIGLVDKLPPELLPEALSIARQLQDEKYRAQALIGLADKLPSVLPEALSSARQLQDEKYQGSILDVLDKLPPGWLPEALSIATQIPSARQIQGEYSRAEALTALADKLPPELLPEALSIARQIQDEYSRAEALTALADRLPPELLPEALSTTGIITRSSLYC</sequence>
<dbReference type="InterPro" id="IPR011990">
    <property type="entry name" value="TPR-like_helical_dom_sf"/>
</dbReference>
<keyword evidence="1" id="KW-0053">Apoptosis</keyword>
<dbReference type="GO" id="GO:0005829">
    <property type="term" value="C:cytosol"/>
    <property type="evidence" value="ECO:0007669"/>
    <property type="project" value="UniProtKB-ARBA"/>
</dbReference>
<keyword evidence="2" id="KW-0677">Repeat</keyword>
<dbReference type="PRINTS" id="PR00364">
    <property type="entry name" value="DISEASERSIST"/>
</dbReference>
<dbReference type="SUPFAM" id="SSF52540">
    <property type="entry name" value="P-loop containing nucleoside triphosphate hydrolases"/>
    <property type="match status" value="1"/>
</dbReference>
<protein>
    <recommendedName>
        <fullName evidence="3">NB-ARC domain-containing protein</fullName>
    </recommendedName>
</protein>
<dbReference type="PANTHER" id="PTHR22845:SF5">
    <property type="entry name" value="APOPTOTIC PROTEASE-ACTIVATING FACTOR 1"/>
    <property type="match status" value="1"/>
</dbReference>
<dbReference type="Proteomes" id="UP000190056">
    <property type="component" value="Unassembled WGS sequence"/>
</dbReference>
<gene>
    <name evidence="4" type="ORF">CENA302_00465</name>
</gene>